<dbReference type="InterPro" id="IPR036259">
    <property type="entry name" value="MFS_trans_sf"/>
</dbReference>
<sequence>MSSSPASELSDDDSTIKAASETTPLLATAATGPIAEPIEGPAWDGGPQDDSDDDKPLPLGQIFLLCFTRLVEPISFFSIFPFINKMIWETGGVAKADVGFYSGLIESLFSATQMCVMIGWGRAADRFGRKPVLVISLCGVAVATALFGMSKTLWQMIIFRCLAGVFAGTIVTVRTMITENSTQKTQARAFSYFAFIGNMGIFIGPFIGGSLESPAHQYPSVFGRIQFLKDYPYALPTFVTGAIGAVAAIVSALFIKETLNHKDSKSSSGPPPMSTWEIIKSPGVLIVLGLSSHVMLLAFAYTAVVPVFLFTDIDLGGMGFSPIQISAVMAVAGLSQALWLLLIFPPLQHRIGTGGVLRACGYVWPLFFLACPLCNIFLRNHVIVLFWIVGSTALLIGSGVAMAFTGVQLALNDVSPSHETLGTLNALALVLSSGIRAVAPAVSTAVFAIGVRGKIFGGHLFWIVLISIAAAVNVNIRFLPAQAQGGFKKPSADSES</sequence>
<comment type="subcellular location">
    <subcellularLocation>
        <location evidence="1">Membrane</location>
        <topology evidence="1">Multi-pass membrane protein</topology>
    </subcellularLocation>
</comment>
<feature type="transmembrane region" description="Helical" evidence="7">
    <location>
        <begin position="356"/>
        <end position="378"/>
    </location>
</feature>
<feature type="transmembrane region" description="Helical" evidence="7">
    <location>
        <begin position="132"/>
        <end position="150"/>
    </location>
</feature>
<feature type="transmembrane region" description="Helical" evidence="7">
    <location>
        <begin position="189"/>
        <end position="211"/>
    </location>
</feature>
<dbReference type="InterPro" id="IPR011701">
    <property type="entry name" value="MFS"/>
</dbReference>
<dbReference type="PANTHER" id="PTHR23504:SF3">
    <property type="entry name" value="MAJOR FACILITATOR SUPERFAMILY (MFS) PROFILE DOMAIN-CONTAINING PROTEIN"/>
    <property type="match status" value="1"/>
</dbReference>
<feature type="transmembrane region" description="Helical" evidence="7">
    <location>
        <begin position="283"/>
        <end position="311"/>
    </location>
</feature>
<keyword evidence="5 7" id="KW-0472">Membrane</keyword>
<name>A0A8E2JK13_9PEZI</name>
<evidence type="ECO:0000256" key="4">
    <source>
        <dbReference type="ARBA" id="ARBA00022989"/>
    </source>
</evidence>
<evidence type="ECO:0000256" key="1">
    <source>
        <dbReference type="ARBA" id="ARBA00004141"/>
    </source>
</evidence>
<dbReference type="GO" id="GO:0016020">
    <property type="term" value="C:membrane"/>
    <property type="evidence" value="ECO:0007669"/>
    <property type="project" value="UniProtKB-SubCell"/>
</dbReference>
<dbReference type="EMBL" id="KV744821">
    <property type="protein sequence ID" value="OCK85277.1"/>
    <property type="molecule type" value="Genomic_DNA"/>
</dbReference>
<dbReference type="PANTHER" id="PTHR23504">
    <property type="entry name" value="MAJOR FACILITATOR SUPERFAMILY DOMAIN-CONTAINING PROTEIN 10"/>
    <property type="match status" value="1"/>
</dbReference>
<dbReference type="SUPFAM" id="SSF103473">
    <property type="entry name" value="MFS general substrate transporter"/>
    <property type="match status" value="1"/>
</dbReference>
<protein>
    <submittedName>
        <fullName evidence="9">MFS transporter</fullName>
    </submittedName>
</protein>
<keyword evidence="2" id="KW-0813">Transport</keyword>
<evidence type="ECO:0000259" key="8">
    <source>
        <dbReference type="PROSITE" id="PS50850"/>
    </source>
</evidence>
<feature type="transmembrane region" description="Helical" evidence="7">
    <location>
        <begin position="231"/>
        <end position="255"/>
    </location>
</feature>
<dbReference type="InterPro" id="IPR001958">
    <property type="entry name" value="Tet-R_TetA/multi-R_MdtG-like"/>
</dbReference>
<dbReference type="Gene3D" id="1.20.1250.20">
    <property type="entry name" value="MFS general substrate transporter like domains"/>
    <property type="match status" value="1"/>
</dbReference>
<dbReference type="Proteomes" id="UP000250266">
    <property type="component" value="Unassembled WGS sequence"/>
</dbReference>
<reference evidence="9 10" key="1">
    <citation type="journal article" date="2016" name="Nat. Commun.">
        <title>Ectomycorrhizal ecology is imprinted in the genome of the dominant symbiotic fungus Cenococcum geophilum.</title>
        <authorList>
            <consortium name="DOE Joint Genome Institute"/>
            <person name="Peter M."/>
            <person name="Kohler A."/>
            <person name="Ohm R.A."/>
            <person name="Kuo A."/>
            <person name="Krutzmann J."/>
            <person name="Morin E."/>
            <person name="Arend M."/>
            <person name="Barry K.W."/>
            <person name="Binder M."/>
            <person name="Choi C."/>
            <person name="Clum A."/>
            <person name="Copeland A."/>
            <person name="Grisel N."/>
            <person name="Haridas S."/>
            <person name="Kipfer T."/>
            <person name="LaButti K."/>
            <person name="Lindquist E."/>
            <person name="Lipzen A."/>
            <person name="Maire R."/>
            <person name="Meier B."/>
            <person name="Mihaltcheva S."/>
            <person name="Molinier V."/>
            <person name="Murat C."/>
            <person name="Poggeler S."/>
            <person name="Quandt C.A."/>
            <person name="Sperisen C."/>
            <person name="Tritt A."/>
            <person name="Tisserant E."/>
            <person name="Crous P.W."/>
            <person name="Henrissat B."/>
            <person name="Nehls U."/>
            <person name="Egli S."/>
            <person name="Spatafora J.W."/>
            <person name="Grigoriev I.V."/>
            <person name="Martin F.M."/>
        </authorList>
    </citation>
    <scope>NUCLEOTIDE SEQUENCE [LARGE SCALE GENOMIC DNA]</scope>
    <source>
        <strain evidence="9 10">CBS 459.81</strain>
    </source>
</reference>
<feature type="region of interest" description="Disordered" evidence="6">
    <location>
        <begin position="25"/>
        <end position="52"/>
    </location>
</feature>
<proteinExistence type="predicted"/>
<feature type="transmembrane region" description="Helical" evidence="7">
    <location>
        <begin position="460"/>
        <end position="479"/>
    </location>
</feature>
<evidence type="ECO:0000313" key="9">
    <source>
        <dbReference type="EMBL" id="OCK85277.1"/>
    </source>
</evidence>
<evidence type="ECO:0000256" key="6">
    <source>
        <dbReference type="SAM" id="MobiDB-lite"/>
    </source>
</evidence>
<evidence type="ECO:0000256" key="2">
    <source>
        <dbReference type="ARBA" id="ARBA00022448"/>
    </source>
</evidence>
<feature type="transmembrane region" description="Helical" evidence="7">
    <location>
        <begin position="98"/>
        <end position="120"/>
    </location>
</feature>
<dbReference type="PROSITE" id="PS50850">
    <property type="entry name" value="MFS"/>
    <property type="match status" value="1"/>
</dbReference>
<gene>
    <name evidence="9" type="ORF">K432DRAFT_318557</name>
</gene>
<evidence type="ECO:0000256" key="3">
    <source>
        <dbReference type="ARBA" id="ARBA00022692"/>
    </source>
</evidence>
<feature type="compositionally biased region" description="Low complexity" evidence="6">
    <location>
        <begin position="25"/>
        <end position="35"/>
    </location>
</feature>
<feature type="transmembrane region" description="Helical" evidence="7">
    <location>
        <begin position="423"/>
        <end position="448"/>
    </location>
</feature>
<keyword evidence="10" id="KW-1185">Reference proteome</keyword>
<evidence type="ECO:0000256" key="5">
    <source>
        <dbReference type="ARBA" id="ARBA00023136"/>
    </source>
</evidence>
<feature type="transmembrane region" description="Helical" evidence="7">
    <location>
        <begin position="323"/>
        <end position="344"/>
    </location>
</feature>
<dbReference type="OrthoDB" id="419616at2759"/>
<accession>A0A8E2JK13</accession>
<evidence type="ECO:0000256" key="7">
    <source>
        <dbReference type="SAM" id="Phobius"/>
    </source>
</evidence>
<dbReference type="InterPro" id="IPR020846">
    <property type="entry name" value="MFS_dom"/>
</dbReference>
<dbReference type="AlphaFoldDB" id="A0A8E2JK13"/>
<keyword evidence="3 7" id="KW-0812">Transmembrane</keyword>
<dbReference type="CDD" id="cd17330">
    <property type="entry name" value="MFS_SLC46_TetA_like"/>
    <property type="match status" value="1"/>
</dbReference>
<feature type="transmembrane region" description="Helical" evidence="7">
    <location>
        <begin position="384"/>
        <end position="411"/>
    </location>
</feature>
<evidence type="ECO:0000313" key="10">
    <source>
        <dbReference type="Proteomes" id="UP000250266"/>
    </source>
</evidence>
<keyword evidence="4 7" id="KW-1133">Transmembrane helix</keyword>
<dbReference type="PRINTS" id="PR01035">
    <property type="entry name" value="TCRTETA"/>
</dbReference>
<dbReference type="GO" id="GO:0022857">
    <property type="term" value="F:transmembrane transporter activity"/>
    <property type="evidence" value="ECO:0007669"/>
    <property type="project" value="InterPro"/>
</dbReference>
<feature type="domain" description="Major facilitator superfamily (MFS) profile" evidence="8">
    <location>
        <begin position="61"/>
        <end position="483"/>
    </location>
</feature>
<dbReference type="Pfam" id="PF07690">
    <property type="entry name" value="MFS_1"/>
    <property type="match status" value="1"/>
</dbReference>
<organism evidence="9 10">
    <name type="scientific">Lepidopterella palustris CBS 459.81</name>
    <dbReference type="NCBI Taxonomy" id="1314670"/>
    <lineage>
        <taxon>Eukaryota</taxon>
        <taxon>Fungi</taxon>
        <taxon>Dikarya</taxon>
        <taxon>Ascomycota</taxon>
        <taxon>Pezizomycotina</taxon>
        <taxon>Dothideomycetes</taxon>
        <taxon>Pleosporomycetidae</taxon>
        <taxon>Mytilinidiales</taxon>
        <taxon>Argynnaceae</taxon>
        <taxon>Lepidopterella</taxon>
    </lineage>
</organism>
<feature type="transmembrane region" description="Helical" evidence="7">
    <location>
        <begin position="156"/>
        <end position="177"/>
    </location>
</feature>